<dbReference type="InterPro" id="IPR036278">
    <property type="entry name" value="Sialidase_sf"/>
</dbReference>
<proteinExistence type="predicted"/>
<dbReference type="SUPFAM" id="SSF110296">
    <property type="entry name" value="Oligoxyloglucan reducing end-specific cellobiohydrolase"/>
    <property type="match status" value="1"/>
</dbReference>
<feature type="region of interest" description="Disordered" evidence="1">
    <location>
        <begin position="265"/>
        <end position="292"/>
    </location>
</feature>
<dbReference type="EMBL" id="JBHLVF010000008">
    <property type="protein sequence ID" value="MFC0390549.1"/>
    <property type="molecule type" value="Genomic_DNA"/>
</dbReference>
<protein>
    <submittedName>
        <fullName evidence="3">WD40/YVTN/BNR-like repeat-containing protein</fullName>
    </submittedName>
</protein>
<gene>
    <name evidence="3" type="ORF">ACFFJ8_04060</name>
</gene>
<sequence length="381" mass="40189">MKKMISTALCAALLTGTVFAGLAGASSPASAAGSSSACPVDDHGLKLQGTKDTGAAHFQSIQFLSEKVGRAAGNGFMIGTSDAGCHWQKIYTGSYNFMQMQFLNNSIGYALAQTNPQQPNVLLRTANGGTSFKTVNTAGQRFERIQFHSISVGFGYTRAFTYKTTDAGQTWSKVPTPPNTRYAHFITPDKGWIVVLRSGGYEVKRTLDGGRTWSDKLSVNSAAVVGGAIYGTDSSDIWVLLYGESGMSQTSYSLYHTKDGGSHWKQMISNSTAGGGPAPGKATDKLPGPQGRPTDMQVIGSQAAFLAAGSGALDNISLGRSLNDGATWSNIKAVPGYEAKLSFTSAKNGWIAVTSSSKPAIYATRDSGKTWTKKITLPGEK</sequence>
<dbReference type="PANTHER" id="PTHR47199">
    <property type="entry name" value="PHOTOSYSTEM II STABILITY/ASSEMBLY FACTOR HCF136, CHLOROPLASTIC"/>
    <property type="match status" value="1"/>
</dbReference>
<dbReference type="CDD" id="cd15482">
    <property type="entry name" value="Sialidase_non-viral"/>
    <property type="match status" value="1"/>
</dbReference>
<dbReference type="SUPFAM" id="SSF50939">
    <property type="entry name" value="Sialidases"/>
    <property type="match status" value="1"/>
</dbReference>
<organism evidence="3 4">
    <name type="scientific">Paenibacillus mendelii</name>
    <dbReference type="NCBI Taxonomy" id="206163"/>
    <lineage>
        <taxon>Bacteria</taxon>
        <taxon>Bacillati</taxon>
        <taxon>Bacillota</taxon>
        <taxon>Bacilli</taxon>
        <taxon>Bacillales</taxon>
        <taxon>Paenibacillaceae</taxon>
        <taxon>Paenibacillus</taxon>
    </lineage>
</organism>
<evidence type="ECO:0000313" key="3">
    <source>
        <dbReference type="EMBL" id="MFC0390549.1"/>
    </source>
</evidence>
<reference evidence="3 4" key="1">
    <citation type="submission" date="2024-09" db="EMBL/GenBank/DDBJ databases">
        <authorList>
            <person name="Sun Q."/>
            <person name="Mori K."/>
        </authorList>
    </citation>
    <scope>NUCLEOTIDE SEQUENCE [LARGE SCALE GENOMIC DNA]</scope>
    <source>
        <strain evidence="3 4">CCM 4839</strain>
    </source>
</reference>
<comment type="caution">
    <text evidence="3">The sequence shown here is derived from an EMBL/GenBank/DDBJ whole genome shotgun (WGS) entry which is preliminary data.</text>
</comment>
<dbReference type="PANTHER" id="PTHR47199:SF2">
    <property type="entry name" value="PHOTOSYSTEM II STABILITY_ASSEMBLY FACTOR HCF136, CHLOROPLASTIC"/>
    <property type="match status" value="1"/>
</dbReference>
<dbReference type="Gene3D" id="2.130.10.10">
    <property type="entry name" value="YVTN repeat-like/Quinoprotein amine dehydrogenase"/>
    <property type="match status" value="2"/>
</dbReference>
<keyword evidence="4" id="KW-1185">Reference proteome</keyword>
<evidence type="ECO:0000256" key="1">
    <source>
        <dbReference type="SAM" id="MobiDB-lite"/>
    </source>
</evidence>
<feature type="chain" id="PRO_5045179709" evidence="2">
    <location>
        <begin position="21"/>
        <end position="381"/>
    </location>
</feature>
<feature type="signal peptide" evidence="2">
    <location>
        <begin position="1"/>
        <end position="20"/>
    </location>
</feature>
<dbReference type="InterPro" id="IPR015943">
    <property type="entry name" value="WD40/YVTN_repeat-like_dom_sf"/>
</dbReference>
<evidence type="ECO:0000256" key="2">
    <source>
        <dbReference type="SAM" id="SignalP"/>
    </source>
</evidence>
<name>A0ABV6J3V1_9BACL</name>
<dbReference type="Proteomes" id="UP001589818">
    <property type="component" value="Unassembled WGS sequence"/>
</dbReference>
<accession>A0ABV6J3V1</accession>
<evidence type="ECO:0000313" key="4">
    <source>
        <dbReference type="Proteomes" id="UP001589818"/>
    </source>
</evidence>
<keyword evidence="2" id="KW-0732">Signal</keyword>
<dbReference type="RefSeq" id="WP_204820166.1">
    <property type="nucleotide sequence ID" value="NZ_JANHOF010000010.1"/>
</dbReference>